<evidence type="ECO:0000256" key="7">
    <source>
        <dbReference type="SAM" id="SignalP"/>
    </source>
</evidence>
<evidence type="ECO:0000256" key="4">
    <source>
        <dbReference type="ARBA" id="ARBA00022989"/>
    </source>
</evidence>
<comment type="caution">
    <text evidence="9">The sequence shown here is derived from an EMBL/GenBank/DDBJ whole genome shotgun (WGS) entry which is preliminary data.</text>
</comment>
<dbReference type="OrthoDB" id="5831905at2759"/>
<dbReference type="InterPro" id="IPR012496">
    <property type="entry name" value="TMC_dom"/>
</dbReference>
<dbReference type="PANTHER" id="PTHR23302">
    <property type="entry name" value="TRANSMEMBRANE CHANNEL-RELATED"/>
    <property type="match status" value="1"/>
</dbReference>
<dbReference type="PANTHER" id="PTHR23302:SF24">
    <property type="entry name" value="TMC DOMAIN-CONTAINING PROTEIN"/>
    <property type="match status" value="1"/>
</dbReference>
<keyword evidence="7" id="KW-0732">Signal</keyword>
<proteinExistence type="inferred from homology"/>
<feature type="signal peptide" evidence="7">
    <location>
        <begin position="1"/>
        <end position="21"/>
    </location>
</feature>
<dbReference type="EMBL" id="CAJHNH020003779">
    <property type="protein sequence ID" value="CAG5129974.1"/>
    <property type="molecule type" value="Genomic_DNA"/>
</dbReference>
<keyword evidence="4 6" id="KW-1133">Transmembrane helix</keyword>
<feature type="domain" description="TMC" evidence="8">
    <location>
        <begin position="35"/>
        <end position="142"/>
    </location>
</feature>
<feature type="chain" id="PRO_5035809377" description="TMC domain-containing protein" evidence="7">
    <location>
        <begin position="22"/>
        <end position="274"/>
    </location>
</feature>
<keyword evidence="3 6" id="KW-0812">Transmembrane</keyword>
<reference evidence="9" key="1">
    <citation type="submission" date="2021-04" db="EMBL/GenBank/DDBJ databases">
        <authorList>
            <consortium name="Molecular Ecology Group"/>
        </authorList>
    </citation>
    <scope>NUCLEOTIDE SEQUENCE</scope>
</reference>
<dbReference type="GO" id="GO:0008381">
    <property type="term" value="F:mechanosensitive monoatomic ion channel activity"/>
    <property type="evidence" value="ECO:0007669"/>
    <property type="project" value="TreeGrafter"/>
</dbReference>
<organism evidence="9 10">
    <name type="scientific">Candidula unifasciata</name>
    <dbReference type="NCBI Taxonomy" id="100452"/>
    <lineage>
        <taxon>Eukaryota</taxon>
        <taxon>Metazoa</taxon>
        <taxon>Spiralia</taxon>
        <taxon>Lophotrochozoa</taxon>
        <taxon>Mollusca</taxon>
        <taxon>Gastropoda</taxon>
        <taxon>Heterobranchia</taxon>
        <taxon>Euthyneura</taxon>
        <taxon>Panpulmonata</taxon>
        <taxon>Eupulmonata</taxon>
        <taxon>Stylommatophora</taxon>
        <taxon>Helicina</taxon>
        <taxon>Helicoidea</taxon>
        <taxon>Geomitridae</taxon>
        <taxon>Candidula</taxon>
    </lineage>
</organism>
<feature type="transmembrane region" description="Helical" evidence="6">
    <location>
        <begin position="147"/>
        <end position="168"/>
    </location>
</feature>
<protein>
    <recommendedName>
        <fullName evidence="8">TMC domain-containing protein</fullName>
    </recommendedName>
</protein>
<evidence type="ECO:0000256" key="3">
    <source>
        <dbReference type="ARBA" id="ARBA00022692"/>
    </source>
</evidence>
<feature type="non-terminal residue" evidence="9">
    <location>
        <position position="1"/>
    </location>
</feature>
<name>A0A8S3ZK42_9EUPU</name>
<evidence type="ECO:0000256" key="2">
    <source>
        <dbReference type="ARBA" id="ARBA00006510"/>
    </source>
</evidence>
<comment type="similarity">
    <text evidence="2">Belongs to the TMC family.</text>
</comment>
<comment type="subcellular location">
    <subcellularLocation>
        <location evidence="1">Membrane</location>
        <topology evidence="1">Multi-pass membrane protein</topology>
    </subcellularLocation>
</comment>
<feature type="non-terminal residue" evidence="9">
    <location>
        <position position="274"/>
    </location>
</feature>
<keyword evidence="10" id="KW-1185">Reference proteome</keyword>
<evidence type="ECO:0000313" key="10">
    <source>
        <dbReference type="Proteomes" id="UP000678393"/>
    </source>
</evidence>
<dbReference type="GO" id="GO:0005886">
    <property type="term" value="C:plasma membrane"/>
    <property type="evidence" value="ECO:0007669"/>
    <property type="project" value="InterPro"/>
</dbReference>
<sequence>TVVFDVASLVVFLISVYSVSTQCLSTQTTNHTYCCWENEVGEQLFQVIVLDLAITLVLGLALTGGRTLLVKFTNLKKLGYQNFSVENFILDLVYGQALVWLGLLFAPMLALVGFLKLTILFYFNFVLARTCCVAPDKVFRASRSGTFYLFVLLVTLFVCLLPMTYAIIKIEPSASCGPFKENFHFYEVLTDRIGESPDWIQDIFTYASTPAVVIPALIVLLLVILYYRAKSTVHKMEAKELRFILQFERKVGKRRIFARAKLQHGRCAIIGPSC</sequence>
<dbReference type="AlphaFoldDB" id="A0A8S3ZK42"/>
<dbReference type="InterPro" id="IPR038900">
    <property type="entry name" value="TMC"/>
</dbReference>
<dbReference type="Proteomes" id="UP000678393">
    <property type="component" value="Unassembled WGS sequence"/>
</dbReference>
<evidence type="ECO:0000259" key="8">
    <source>
        <dbReference type="Pfam" id="PF07810"/>
    </source>
</evidence>
<dbReference type="Pfam" id="PF07810">
    <property type="entry name" value="TMC"/>
    <property type="match status" value="1"/>
</dbReference>
<keyword evidence="5 6" id="KW-0472">Membrane</keyword>
<evidence type="ECO:0000256" key="1">
    <source>
        <dbReference type="ARBA" id="ARBA00004141"/>
    </source>
</evidence>
<evidence type="ECO:0000313" key="9">
    <source>
        <dbReference type="EMBL" id="CAG5129974.1"/>
    </source>
</evidence>
<accession>A0A8S3ZK42</accession>
<evidence type="ECO:0000256" key="5">
    <source>
        <dbReference type="ARBA" id="ARBA00023136"/>
    </source>
</evidence>
<evidence type="ECO:0000256" key="6">
    <source>
        <dbReference type="SAM" id="Phobius"/>
    </source>
</evidence>
<feature type="transmembrane region" description="Helical" evidence="6">
    <location>
        <begin position="203"/>
        <end position="227"/>
    </location>
</feature>
<feature type="transmembrane region" description="Helical" evidence="6">
    <location>
        <begin position="45"/>
        <end position="69"/>
    </location>
</feature>
<gene>
    <name evidence="9" type="ORF">CUNI_LOCUS15532</name>
</gene>